<comment type="caution">
    <text evidence="1">The sequence shown here is derived from an EMBL/GenBank/DDBJ whole genome shotgun (WGS) entry which is preliminary data.</text>
</comment>
<name>A0ABS1N775_9ACTN</name>
<organism evidence="1 2">
    <name type="scientific">Streptomyces coffeae</name>
    <dbReference type="NCBI Taxonomy" id="621382"/>
    <lineage>
        <taxon>Bacteria</taxon>
        <taxon>Bacillati</taxon>
        <taxon>Actinomycetota</taxon>
        <taxon>Actinomycetes</taxon>
        <taxon>Kitasatosporales</taxon>
        <taxon>Streptomycetaceae</taxon>
        <taxon>Streptomyces</taxon>
    </lineage>
</organism>
<dbReference type="EMBL" id="JAERRF010000002">
    <property type="protein sequence ID" value="MBL1095726.1"/>
    <property type="molecule type" value="Genomic_DNA"/>
</dbReference>
<evidence type="ECO:0000313" key="1">
    <source>
        <dbReference type="EMBL" id="MBL1095726.1"/>
    </source>
</evidence>
<proteinExistence type="predicted"/>
<evidence type="ECO:0000313" key="2">
    <source>
        <dbReference type="Proteomes" id="UP000634229"/>
    </source>
</evidence>
<accession>A0ABS1N775</accession>
<keyword evidence="2" id="KW-1185">Reference proteome</keyword>
<dbReference type="Proteomes" id="UP000634229">
    <property type="component" value="Unassembled WGS sequence"/>
</dbReference>
<sequence length="215" mass="24284">MNAKPSRSRQRSVVVVAGEGDYDRRVLQHLVPALHPGRCPDVIAMRKPIRLARAQAKLSPRLQQIKNFAEGHADTAKVVGIVIHVDLDAVADDNYDKVRRRITEEMRATFKEYPSALALAAYEIEAWLMLFPDAFTKVKPGWRLREADCRRDLAQLVKAKEHLVKNLGKPPYSESHAPKVMEEAVKGGHVTARPIGNNRSYRDFANEMAGWKKIN</sequence>
<evidence type="ECO:0008006" key="3">
    <source>
        <dbReference type="Google" id="ProtNLM"/>
    </source>
</evidence>
<protein>
    <recommendedName>
        <fullName evidence="3">DUF4276 family protein</fullName>
    </recommendedName>
</protein>
<reference evidence="1 2" key="1">
    <citation type="submission" date="2021-01" db="EMBL/GenBank/DDBJ databases">
        <title>WGS of actinomycetes isolated from Thailand.</title>
        <authorList>
            <person name="Thawai C."/>
        </authorList>
    </citation>
    <scope>NUCLEOTIDE SEQUENCE [LARGE SCALE GENOMIC DNA]</scope>
    <source>
        <strain evidence="1 2">CA1R205</strain>
    </source>
</reference>
<gene>
    <name evidence="1" type="ORF">JK363_03330</name>
</gene>